<dbReference type="Proteomes" id="UP001314229">
    <property type="component" value="Unassembled WGS sequence"/>
</dbReference>
<comment type="caution">
    <text evidence="1">The sequence shown here is derived from an EMBL/GenBank/DDBJ whole genome shotgun (WGS) entry which is preliminary data.</text>
</comment>
<keyword evidence="2" id="KW-1185">Reference proteome</keyword>
<dbReference type="AlphaFoldDB" id="A0AAV1NAJ5"/>
<proteinExistence type="predicted"/>
<evidence type="ECO:0000313" key="1">
    <source>
        <dbReference type="EMBL" id="CAK6956499.1"/>
    </source>
</evidence>
<reference evidence="1 2" key="1">
    <citation type="submission" date="2024-01" db="EMBL/GenBank/DDBJ databases">
        <authorList>
            <person name="Alioto T."/>
            <person name="Alioto T."/>
            <person name="Gomez Garrido J."/>
        </authorList>
    </citation>
    <scope>NUCLEOTIDE SEQUENCE [LARGE SCALE GENOMIC DNA]</scope>
</reference>
<protein>
    <submittedName>
        <fullName evidence="1">Uncharacterized protein</fullName>
    </submittedName>
</protein>
<dbReference type="EMBL" id="CAWUFR010000025">
    <property type="protein sequence ID" value="CAK6956499.1"/>
    <property type="molecule type" value="Genomic_DNA"/>
</dbReference>
<accession>A0AAV1NAJ5</accession>
<organism evidence="1 2">
    <name type="scientific">Scomber scombrus</name>
    <name type="common">Atlantic mackerel</name>
    <name type="synonym">Scomber vernalis</name>
    <dbReference type="NCBI Taxonomy" id="13677"/>
    <lineage>
        <taxon>Eukaryota</taxon>
        <taxon>Metazoa</taxon>
        <taxon>Chordata</taxon>
        <taxon>Craniata</taxon>
        <taxon>Vertebrata</taxon>
        <taxon>Euteleostomi</taxon>
        <taxon>Actinopterygii</taxon>
        <taxon>Neopterygii</taxon>
        <taxon>Teleostei</taxon>
        <taxon>Neoteleostei</taxon>
        <taxon>Acanthomorphata</taxon>
        <taxon>Pelagiaria</taxon>
        <taxon>Scombriformes</taxon>
        <taxon>Scombridae</taxon>
        <taxon>Scomber</taxon>
    </lineage>
</organism>
<evidence type="ECO:0000313" key="2">
    <source>
        <dbReference type="Proteomes" id="UP001314229"/>
    </source>
</evidence>
<gene>
    <name evidence="1" type="ORF">FSCOSCO3_A025059</name>
</gene>
<name>A0AAV1NAJ5_SCOSC</name>
<sequence length="98" mass="10675">MVPALLEMNSWQRGDFLPGKTASPALSKELFMFGQRRIGSGGCTDASLKFDKALDHDDEVFDPPQGTTASLELHKAVICMLAYQCGRNTNGYDAADPH</sequence>